<dbReference type="PIRSF" id="PIRSF028704">
    <property type="entry name" value="UPC028704"/>
    <property type="match status" value="1"/>
</dbReference>
<feature type="transmembrane region" description="Helical" evidence="2">
    <location>
        <begin position="278"/>
        <end position="296"/>
    </location>
</feature>
<dbReference type="PANTHER" id="PTHR38592">
    <property type="entry name" value="BLL4819 PROTEIN"/>
    <property type="match status" value="1"/>
</dbReference>
<feature type="region of interest" description="Disordered" evidence="1">
    <location>
        <begin position="388"/>
        <end position="414"/>
    </location>
</feature>
<gene>
    <name evidence="3" type="ORF">GTW51_16375</name>
</gene>
<feature type="transmembrane region" description="Helical" evidence="2">
    <location>
        <begin position="341"/>
        <end position="362"/>
    </location>
</feature>
<reference evidence="3 4" key="1">
    <citation type="submission" date="2020-01" db="EMBL/GenBank/DDBJ databases">
        <title>Genomes of bacteria type strains.</title>
        <authorList>
            <person name="Chen J."/>
            <person name="Zhu S."/>
            <person name="Chen J."/>
        </authorList>
    </citation>
    <scope>NUCLEOTIDE SEQUENCE [LARGE SCALE GENOMIC DNA]</scope>
    <source>
        <strain evidence="3 4">KCTC 52919</strain>
    </source>
</reference>
<keyword evidence="2" id="KW-0812">Transmembrane</keyword>
<dbReference type="Proteomes" id="UP000476332">
    <property type="component" value="Unassembled WGS sequence"/>
</dbReference>
<dbReference type="RefSeq" id="WP_163045107.1">
    <property type="nucleotide sequence ID" value="NZ_JAAAMJ010000014.1"/>
</dbReference>
<accession>A0A6L9MKC2</accession>
<feature type="transmembrane region" description="Helical" evidence="2">
    <location>
        <begin position="89"/>
        <end position="111"/>
    </location>
</feature>
<protein>
    <submittedName>
        <fullName evidence="3">OpgC domain-containing protein</fullName>
    </submittedName>
</protein>
<keyword evidence="2" id="KW-0472">Membrane</keyword>
<sequence>MITSATPAIAVQTRDQRVDFWRGIALAMIFINHIPGNFWEDYTSRNFGFSDAAELFVFLAGFASAFAYGRLFLGGEKLIASLRAARRAGVLYLVHISLTMAAVAIFSWGALALGEGGLMRNIGLAQFIAMPLETMVGFASLGHQLGYVNILPMYSVLLLLLPLHLFLVGISRNIMLGAAVAMWFAAYLWRIDVPAYPLPGGWFFNPFAWQLIFAIGLYCGFRRVEGKASVPYRPWLFYAALAYVFASFLTIRLDLWWLWGAYPLPMILTGFDKTYVSLPRLLHILSICYLFANAAPSSPFSTVTRDNVFAMLGRHSLPVFAFGTVLSLFGQVIKHGQAPDFLFDTLLIGGGLFIQIALARYLDWWRVASQGVRPAFAAKPARLVPGHSPVPLRLPPQPAGAAMPRAESANPRTS</sequence>
<feature type="transmembrane region" description="Helical" evidence="2">
    <location>
        <begin position="203"/>
        <end position="224"/>
    </location>
</feature>
<feature type="transmembrane region" description="Helical" evidence="2">
    <location>
        <begin position="147"/>
        <end position="167"/>
    </location>
</feature>
<organism evidence="3 4">
    <name type="scientific">Aurantimonas aggregata</name>
    <dbReference type="NCBI Taxonomy" id="2047720"/>
    <lineage>
        <taxon>Bacteria</taxon>
        <taxon>Pseudomonadati</taxon>
        <taxon>Pseudomonadota</taxon>
        <taxon>Alphaproteobacteria</taxon>
        <taxon>Hyphomicrobiales</taxon>
        <taxon>Aurantimonadaceae</taxon>
        <taxon>Aurantimonas</taxon>
    </lineage>
</organism>
<dbReference type="InterPro" id="IPR014550">
    <property type="entry name" value="UCP028704_OpgC"/>
</dbReference>
<comment type="caution">
    <text evidence="3">The sequence shown here is derived from an EMBL/GenBank/DDBJ whole genome shotgun (WGS) entry which is preliminary data.</text>
</comment>
<feature type="transmembrane region" description="Helical" evidence="2">
    <location>
        <begin position="20"/>
        <end position="39"/>
    </location>
</feature>
<name>A0A6L9MKC2_9HYPH</name>
<keyword evidence="2" id="KW-1133">Transmembrane helix</keyword>
<keyword evidence="4" id="KW-1185">Reference proteome</keyword>
<dbReference type="PANTHER" id="PTHR38592:SF3">
    <property type="entry name" value="BLL4819 PROTEIN"/>
    <property type="match status" value="1"/>
</dbReference>
<feature type="transmembrane region" description="Helical" evidence="2">
    <location>
        <begin position="236"/>
        <end position="258"/>
    </location>
</feature>
<evidence type="ECO:0000313" key="4">
    <source>
        <dbReference type="Proteomes" id="UP000476332"/>
    </source>
</evidence>
<evidence type="ECO:0000313" key="3">
    <source>
        <dbReference type="EMBL" id="NDV88277.1"/>
    </source>
</evidence>
<dbReference type="EMBL" id="JAAAMJ010000014">
    <property type="protein sequence ID" value="NDV88277.1"/>
    <property type="molecule type" value="Genomic_DNA"/>
</dbReference>
<feature type="transmembrane region" description="Helical" evidence="2">
    <location>
        <begin position="51"/>
        <end position="69"/>
    </location>
</feature>
<evidence type="ECO:0000256" key="2">
    <source>
        <dbReference type="SAM" id="Phobius"/>
    </source>
</evidence>
<dbReference type="AlphaFoldDB" id="A0A6L9MKC2"/>
<dbReference type="Pfam" id="PF10129">
    <property type="entry name" value="OpgC_C"/>
    <property type="match status" value="1"/>
</dbReference>
<evidence type="ECO:0000256" key="1">
    <source>
        <dbReference type="SAM" id="MobiDB-lite"/>
    </source>
</evidence>
<feature type="transmembrane region" description="Helical" evidence="2">
    <location>
        <begin position="174"/>
        <end position="191"/>
    </location>
</feature>
<feature type="transmembrane region" description="Helical" evidence="2">
    <location>
        <begin position="308"/>
        <end position="329"/>
    </location>
</feature>
<proteinExistence type="predicted"/>